<evidence type="ECO:0000313" key="1">
    <source>
        <dbReference type="EMBL" id="KAB8226499.1"/>
    </source>
</evidence>
<proteinExistence type="predicted"/>
<organism evidence="1 2">
    <name type="scientific">Aspergillus novoparasiticus</name>
    <dbReference type="NCBI Taxonomy" id="986946"/>
    <lineage>
        <taxon>Eukaryota</taxon>
        <taxon>Fungi</taxon>
        <taxon>Dikarya</taxon>
        <taxon>Ascomycota</taxon>
        <taxon>Pezizomycotina</taxon>
        <taxon>Eurotiomycetes</taxon>
        <taxon>Eurotiomycetidae</taxon>
        <taxon>Eurotiales</taxon>
        <taxon>Aspergillaceae</taxon>
        <taxon>Aspergillus</taxon>
        <taxon>Aspergillus subgen. Circumdati</taxon>
    </lineage>
</organism>
<reference evidence="1 2" key="1">
    <citation type="submission" date="2019-04" db="EMBL/GenBank/DDBJ databases">
        <title>Fungal friends and foes A comparative genomics study of 23 Aspergillus species from section Flavi.</title>
        <authorList>
            <consortium name="DOE Joint Genome Institute"/>
            <person name="Kjaerbolling I."/>
            <person name="Vesth T.C."/>
            <person name="Frisvad J.C."/>
            <person name="Nybo J.L."/>
            <person name="Theobald S."/>
            <person name="Kildgaard S."/>
            <person name="Petersen T.I."/>
            <person name="Kuo A."/>
            <person name="Sato A."/>
            <person name="Lyhne E.K."/>
            <person name="Kogle M.E."/>
            <person name="Wiebenga A."/>
            <person name="Kun R.S."/>
            <person name="Lubbers R.J."/>
            <person name="Makela M.R."/>
            <person name="Barry K."/>
            <person name="Chovatia M."/>
            <person name="Clum A."/>
            <person name="Daum C."/>
            <person name="Haridas S."/>
            <person name="He G."/>
            <person name="LaButti K."/>
            <person name="Lipzen A."/>
            <person name="Mondo S."/>
            <person name="Pangilinan J."/>
            <person name="Riley R."/>
            <person name="Salamov A."/>
            <person name="Simmons B.A."/>
            <person name="Magnuson J.K."/>
            <person name="Henrissat B."/>
            <person name="Mortensen U.H."/>
            <person name="Larsen T.O."/>
            <person name="De vries R.P."/>
            <person name="Grigoriev I.V."/>
            <person name="Machida M."/>
            <person name="Baker S.E."/>
            <person name="Andersen M.R."/>
        </authorList>
    </citation>
    <scope>NUCLEOTIDE SEQUENCE [LARGE SCALE GENOMIC DNA]</scope>
    <source>
        <strain evidence="1 2">CBS 126849</strain>
    </source>
</reference>
<dbReference type="EMBL" id="ML733391">
    <property type="protein sequence ID" value="KAB8226499.1"/>
    <property type="molecule type" value="Genomic_DNA"/>
</dbReference>
<protein>
    <submittedName>
        <fullName evidence="1">Uncharacterized protein</fullName>
    </submittedName>
</protein>
<sequence>MPELNQQRPRKTGSTAARQKNQFTRWANCSRRITVALLGSDRLLWSCSSLYPALACSGSLVLREKVTVPCF</sequence>
<accession>A0A5N6FA64</accession>
<gene>
    <name evidence="1" type="ORF">BDV33DRAFT_2123</name>
</gene>
<evidence type="ECO:0000313" key="2">
    <source>
        <dbReference type="Proteomes" id="UP000326799"/>
    </source>
</evidence>
<keyword evidence="2" id="KW-1185">Reference proteome</keyword>
<name>A0A5N6FA64_9EURO</name>
<dbReference type="AlphaFoldDB" id="A0A5N6FA64"/>
<dbReference type="Proteomes" id="UP000326799">
    <property type="component" value="Unassembled WGS sequence"/>
</dbReference>